<protein>
    <recommendedName>
        <fullName evidence="4">IrrE N-terminal-like domain-containing protein</fullName>
    </recommendedName>
</protein>
<dbReference type="AlphaFoldDB" id="A0A852WHF8"/>
<sequence length="165" mass="17439">MISSARHRASRAALATARHLLPADGSITGLVEAVATHRGRPIDLLPAHLGPRSSAAFLVQGHGQDYILYAAGADPHERDLAICHQLAHLLMGHGIDPVSRPPIGATTATPTSSGRTRYLAVHGYGSAQETQAARFARSITAAASARDRRGVWTRSNRVPDGSRTS</sequence>
<dbReference type="EMBL" id="JACCAB010000001">
    <property type="protein sequence ID" value="NYG08637.1"/>
    <property type="molecule type" value="Genomic_DNA"/>
</dbReference>
<dbReference type="RefSeq" id="WP_179423203.1">
    <property type="nucleotide sequence ID" value="NZ_JACCAB010000001.1"/>
</dbReference>
<comment type="caution">
    <text evidence="2">The sequence shown here is derived from an EMBL/GenBank/DDBJ whole genome shotgun (WGS) entry which is preliminary data.</text>
</comment>
<name>A0A852WHF8_9MICO</name>
<keyword evidence="3" id="KW-1185">Reference proteome</keyword>
<accession>A0A852WHF8</accession>
<evidence type="ECO:0000313" key="2">
    <source>
        <dbReference type="EMBL" id="NYG08637.1"/>
    </source>
</evidence>
<organism evidence="2 3">
    <name type="scientific">Pedococcus badiiscoriae</name>
    <dbReference type="NCBI Taxonomy" id="642776"/>
    <lineage>
        <taxon>Bacteria</taxon>
        <taxon>Bacillati</taxon>
        <taxon>Actinomycetota</taxon>
        <taxon>Actinomycetes</taxon>
        <taxon>Micrococcales</taxon>
        <taxon>Intrasporangiaceae</taxon>
        <taxon>Pedococcus</taxon>
    </lineage>
</organism>
<evidence type="ECO:0000256" key="1">
    <source>
        <dbReference type="SAM" id="MobiDB-lite"/>
    </source>
</evidence>
<dbReference type="Proteomes" id="UP000573599">
    <property type="component" value="Unassembled WGS sequence"/>
</dbReference>
<gene>
    <name evidence="2" type="ORF">BJ986_003124</name>
</gene>
<feature type="region of interest" description="Disordered" evidence="1">
    <location>
        <begin position="146"/>
        <end position="165"/>
    </location>
</feature>
<reference evidence="2 3" key="1">
    <citation type="submission" date="2020-07" db="EMBL/GenBank/DDBJ databases">
        <title>Sequencing the genomes of 1000 actinobacteria strains.</title>
        <authorList>
            <person name="Klenk H.-P."/>
        </authorList>
    </citation>
    <scope>NUCLEOTIDE SEQUENCE [LARGE SCALE GENOMIC DNA]</scope>
    <source>
        <strain evidence="2 3">DSM 23987</strain>
    </source>
</reference>
<evidence type="ECO:0008006" key="4">
    <source>
        <dbReference type="Google" id="ProtNLM"/>
    </source>
</evidence>
<proteinExistence type="predicted"/>
<evidence type="ECO:0000313" key="3">
    <source>
        <dbReference type="Proteomes" id="UP000573599"/>
    </source>
</evidence>